<dbReference type="Proteomes" id="UP000018888">
    <property type="component" value="Unassembled WGS sequence"/>
</dbReference>
<feature type="transmembrane region" description="Helical" evidence="1">
    <location>
        <begin position="35"/>
        <end position="54"/>
    </location>
</feature>
<proteinExistence type="predicted"/>
<protein>
    <submittedName>
        <fullName evidence="2">Uncharacterized protein</fullName>
    </submittedName>
</protein>
<feature type="transmembrane region" description="Helical" evidence="1">
    <location>
        <begin position="6"/>
        <end position="23"/>
    </location>
</feature>
<comment type="caution">
    <text evidence="2">The sequence shown here is derived from an EMBL/GenBank/DDBJ whole genome shotgun (WGS) entry which is preliminary data.</text>
</comment>
<evidence type="ECO:0000313" key="2">
    <source>
        <dbReference type="EMBL" id="POG61597.1"/>
    </source>
</evidence>
<organism evidence="2 3">
    <name type="scientific">Rhizophagus irregularis (strain DAOM 181602 / DAOM 197198 / MUCL 43194)</name>
    <name type="common">Arbuscular mycorrhizal fungus</name>
    <name type="synonym">Glomus intraradices</name>
    <dbReference type="NCBI Taxonomy" id="747089"/>
    <lineage>
        <taxon>Eukaryota</taxon>
        <taxon>Fungi</taxon>
        <taxon>Fungi incertae sedis</taxon>
        <taxon>Mucoromycota</taxon>
        <taxon>Glomeromycotina</taxon>
        <taxon>Glomeromycetes</taxon>
        <taxon>Glomerales</taxon>
        <taxon>Glomeraceae</taxon>
        <taxon>Rhizophagus</taxon>
    </lineage>
</organism>
<keyword evidence="3" id="KW-1185">Reference proteome</keyword>
<keyword evidence="1" id="KW-0472">Membrane</keyword>
<reference evidence="2 3" key="1">
    <citation type="journal article" date="2013" name="Proc. Natl. Acad. Sci. U.S.A.">
        <title>Genome of an arbuscular mycorrhizal fungus provides insight into the oldest plant symbiosis.</title>
        <authorList>
            <person name="Tisserant E."/>
            <person name="Malbreil M."/>
            <person name="Kuo A."/>
            <person name="Kohler A."/>
            <person name="Symeonidi A."/>
            <person name="Balestrini R."/>
            <person name="Charron P."/>
            <person name="Duensing N."/>
            <person name="Frei Dit Frey N."/>
            <person name="Gianinazzi-Pearson V."/>
            <person name="Gilbert L.B."/>
            <person name="Handa Y."/>
            <person name="Herr J.R."/>
            <person name="Hijri M."/>
            <person name="Koul R."/>
            <person name="Kawaguchi M."/>
            <person name="Krajinski F."/>
            <person name="Lammers P.J."/>
            <person name="Masclaux F.G."/>
            <person name="Murat C."/>
            <person name="Morin E."/>
            <person name="Ndikumana S."/>
            <person name="Pagni M."/>
            <person name="Petitpierre D."/>
            <person name="Requena N."/>
            <person name="Rosikiewicz P."/>
            <person name="Riley R."/>
            <person name="Saito K."/>
            <person name="San Clemente H."/>
            <person name="Shapiro H."/>
            <person name="van Tuinen D."/>
            <person name="Becard G."/>
            <person name="Bonfante P."/>
            <person name="Paszkowski U."/>
            <person name="Shachar-Hill Y.Y."/>
            <person name="Tuskan G.A."/>
            <person name="Young P.W."/>
            <person name="Sanders I.R."/>
            <person name="Henrissat B."/>
            <person name="Rensing S.A."/>
            <person name="Grigoriev I.V."/>
            <person name="Corradi N."/>
            <person name="Roux C."/>
            <person name="Martin F."/>
        </authorList>
    </citation>
    <scope>NUCLEOTIDE SEQUENCE [LARGE SCALE GENOMIC DNA]</scope>
    <source>
        <strain evidence="2 3">DAOM 197198</strain>
    </source>
</reference>
<feature type="transmembrane region" description="Helical" evidence="1">
    <location>
        <begin position="66"/>
        <end position="86"/>
    </location>
</feature>
<reference evidence="2 3" key="2">
    <citation type="journal article" date="2018" name="New Phytol.">
        <title>High intraspecific genome diversity in the model arbuscular mycorrhizal symbiont Rhizophagus irregularis.</title>
        <authorList>
            <person name="Chen E.C.H."/>
            <person name="Morin E."/>
            <person name="Beaudet D."/>
            <person name="Noel J."/>
            <person name="Yildirir G."/>
            <person name="Ndikumana S."/>
            <person name="Charron P."/>
            <person name="St-Onge C."/>
            <person name="Giorgi J."/>
            <person name="Kruger M."/>
            <person name="Marton T."/>
            <person name="Ropars J."/>
            <person name="Grigoriev I.V."/>
            <person name="Hainaut M."/>
            <person name="Henrissat B."/>
            <person name="Roux C."/>
            <person name="Martin F."/>
            <person name="Corradi N."/>
        </authorList>
    </citation>
    <scope>NUCLEOTIDE SEQUENCE [LARGE SCALE GENOMIC DNA]</scope>
    <source>
        <strain evidence="2 3">DAOM 197198</strain>
    </source>
</reference>
<sequence>MIQSIFHVFFFFKISPCIFFYRFTKKKFLCIVTLLFLKFLISYYPIIVILYSITELGLCGFCGICGIYGIKIIVVYHPIIVILYSIRI</sequence>
<gene>
    <name evidence="2" type="ORF">GLOIN_2v1703054</name>
</gene>
<dbReference type="AlphaFoldDB" id="A0A2P4P8B3"/>
<evidence type="ECO:0000256" key="1">
    <source>
        <dbReference type="SAM" id="Phobius"/>
    </source>
</evidence>
<name>A0A2P4P8B3_RHIID</name>
<dbReference type="EMBL" id="AUPC02000334">
    <property type="protein sequence ID" value="POG61597.1"/>
    <property type="molecule type" value="Genomic_DNA"/>
</dbReference>
<evidence type="ECO:0000313" key="3">
    <source>
        <dbReference type="Proteomes" id="UP000018888"/>
    </source>
</evidence>
<keyword evidence="1" id="KW-0812">Transmembrane</keyword>
<keyword evidence="1" id="KW-1133">Transmembrane helix</keyword>
<accession>A0A2P4P8B3</accession>